<evidence type="ECO:0000259" key="1">
    <source>
        <dbReference type="Pfam" id="PF13827"/>
    </source>
</evidence>
<dbReference type="KEGG" id="lez:GLE_1792"/>
<evidence type="ECO:0000313" key="2">
    <source>
        <dbReference type="EMBL" id="ALN57145.1"/>
    </source>
</evidence>
<dbReference type="PATRIC" id="fig|69.6.peg.1765"/>
<protein>
    <recommendedName>
        <fullName evidence="1">DUF4189 domain-containing protein</fullName>
    </recommendedName>
</protein>
<organism evidence="2 3">
    <name type="scientific">Lysobacter enzymogenes</name>
    <dbReference type="NCBI Taxonomy" id="69"/>
    <lineage>
        <taxon>Bacteria</taxon>
        <taxon>Pseudomonadati</taxon>
        <taxon>Pseudomonadota</taxon>
        <taxon>Gammaproteobacteria</taxon>
        <taxon>Lysobacterales</taxon>
        <taxon>Lysobacteraceae</taxon>
        <taxon>Lysobacter</taxon>
    </lineage>
</organism>
<dbReference type="EMBL" id="CP013140">
    <property type="protein sequence ID" value="ALN57145.1"/>
    <property type="molecule type" value="Genomic_DNA"/>
</dbReference>
<dbReference type="AlphaFoldDB" id="A0A0S2DEZ6"/>
<feature type="domain" description="DUF4189" evidence="1">
    <location>
        <begin position="141"/>
        <end position="234"/>
    </location>
</feature>
<gene>
    <name evidence="2" type="ORF">GLE_1792</name>
</gene>
<evidence type="ECO:0000313" key="3">
    <source>
        <dbReference type="Proteomes" id="UP000061569"/>
    </source>
</evidence>
<dbReference type="Proteomes" id="UP000061569">
    <property type="component" value="Chromosome"/>
</dbReference>
<name>A0A0S2DEZ6_LYSEN</name>
<dbReference type="InterPro" id="IPR025240">
    <property type="entry name" value="DUF4189"/>
</dbReference>
<sequence>MAARGDGAMMADRAGGEGRIGVPMIYACRRFSLSVPIRSVSFVPTDVRIRMRASRACRGDFSGASVRAKPRRTGCVRSRRARRRGSLGESDMKQIHYAAWALMLLFAAGAHAQDCAGARARNDPGCARSPVARVAHWESRWGAFALDEAAGLGAASGERSKPSAERAALAACKRKGGRKCALMLSFADQCGALIAADRGSSVAVSPTAQAATELGLSICRRGGLSGCRPYHAQCSPAQWVE</sequence>
<proteinExistence type="predicted"/>
<accession>A0A0S2DEZ6</accession>
<dbReference type="STRING" id="69.GLE_1792"/>
<reference evidence="2 3" key="1">
    <citation type="submission" date="2015-11" db="EMBL/GenBank/DDBJ databases">
        <title>Genome sequences of Lysobacter enzymogenes strain C3 and Lysobacter antibioticus ATCC 29479.</title>
        <authorList>
            <person name="Kobayashi D.Y."/>
        </authorList>
    </citation>
    <scope>NUCLEOTIDE SEQUENCE [LARGE SCALE GENOMIC DNA]</scope>
    <source>
        <strain evidence="2 3">C3</strain>
    </source>
</reference>
<dbReference type="Pfam" id="PF13827">
    <property type="entry name" value="DUF4189"/>
    <property type="match status" value="1"/>
</dbReference>